<organism evidence="4 5">
    <name type="scientific">Trichocoleus desertorum GB2-A4</name>
    <dbReference type="NCBI Taxonomy" id="2933944"/>
    <lineage>
        <taxon>Bacteria</taxon>
        <taxon>Bacillati</taxon>
        <taxon>Cyanobacteriota</taxon>
        <taxon>Cyanophyceae</taxon>
        <taxon>Leptolyngbyales</taxon>
        <taxon>Trichocoleusaceae</taxon>
        <taxon>Trichocoleus</taxon>
    </lineage>
</organism>
<dbReference type="Gene3D" id="3.40.50.2300">
    <property type="match status" value="1"/>
</dbReference>
<dbReference type="RefSeq" id="WP_190440192.1">
    <property type="nucleotide sequence ID" value="NZ_JAMPKM010000014.1"/>
</dbReference>
<evidence type="ECO:0000259" key="3">
    <source>
        <dbReference type="PROSITE" id="PS50110"/>
    </source>
</evidence>
<evidence type="ECO:0000256" key="1">
    <source>
        <dbReference type="ARBA" id="ARBA00022553"/>
    </source>
</evidence>
<dbReference type="Proteomes" id="UP001464891">
    <property type="component" value="Unassembled WGS sequence"/>
</dbReference>
<comment type="caution">
    <text evidence="4">The sequence shown here is derived from an EMBL/GenBank/DDBJ whole genome shotgun (WGS) entry which is preliminary data.</text>
</comment>
<accession>A0ABV0JCC6</accession>
<evidence type="ECO:0000256" key="2">
    <source>
        <dbReference type="PROSITE-ProRule" id="PRU00169"/>
    </source>
</evidence>
<dbReference type="EMBL" id="JAMPKM010000014">
    <property type="protein sequence ID" value="MEP0819447.1"/>
    <property type="molecule type" value="Genomic_DNA"/>
</dbReference>
<evidence type="ECO:0000313" key="4">
    <source>
        <dbReference type="EMBL" id="MEP0819447.1"/>
    </source>
</evidence>
<dbReference type="SUPFAM" id="SSF52172">
    <property type="entry name" value="CheY-like"/>
    <property type="match status" value="1"/>
</dbReference>
<proteinExistence type="predicted"/>
<feature type="modified residue" description="4-aspartylphosphate" evidence="2">
    <location>
        <position position="64"/>
    </location>
</feature>
<feature type="domain" description="Response regulatory" evidence="3">
    <location>
        <begin position="15"/>
        <end position="137"/>
    </location>
</feature>
<dbReference type="InterPro" id="IPR001789">
    <property type="entry name" value="Sig_transdc_resp-reg_receiver"/>
</dbReference>
<dbReference type="PANTHER" id="PTHR44591">
    <property type="entry name" value="STRESS RESPONSE REGULATOR PROTEIN 1"/>
    <property type="match status" value="1"/>
</dbReference>
<keyword evidence="5" id="KW-1185">Reference proteome</keyword>
<protein>
    <submittedName>
        <fullName evidence="4">Response regulator</fullName>
    </submittedName>
</protein>
<dbReference type="SMART" id="SM00448">
    <property type="entry name" value="REC"/>
    <property type="match status" value="1"/>
</dbReference>
<dbReference type="PROSITE" id="PS50110">
    <property type="entry name" value="RESPONSE_REGULATORY"/>
    <property type="match status" value="1"/>
</dbReference>
<keyword evidence="1 2" id="KW-0597">Phosphoprotein</keyword>
<dbReference type="PANTHER" id="PTHR44591:SF3">
    <property type="entry name" value="RESPONSE REGULATORY DOMAIN-CONTAINING PROTEIN"/>
    <property type="match status" value="1"/>
</dbReference>
<reference evidence="4 5" key="1">
    <citation type="submission" date="2022-04" db="EMBL/GenBank/DDBJ databases">
        <title>Positive selection, recombination, and allopatry shape intraspecific diversity of widespread and dominant cyanobacteria.</title>
        <authorList>
            <person name="Wei J."/>
            <person name="Shu W."/>
            <person name="Hu C."/>
        </authorList>
    </citation>
    <scope>NUCLEOTIDE SEQUENCE [LARGE SCALE GENOMIC DNA]</scope>
    <source>
        <strain evidence="4 5">GB2-A4</strain>
    </source>
</reference>
<dbReference type="Pfam" id="PF00072">
    <property type="entry name" value="Response_reg"/>
    <property type="match status" value="1"/>
</dbReference>
<dbReference type="InterPro" id="IPR050595">
    <property type="entry name" value="Bact_response_regulator"/>
</dbReference>
<dbReference type="InterPro" id="IPR011006">
    <property type="entry name" value="CheY-like_superfamily"/>
</dbReference>
<name>A0ABV0JCC6_9CYAN</name>
<evidence type="ECO:0000313" key="5">
    <source>
        <dbReference type="Proteomes" id="UP001464891"/>
    </source>
</evidence>
<gene>
    <name evidence="4" type="ORF">NC998_20305</name>
</gene>
<sequence length="138" mass="15334">MSEAPSTLELLNDLSILVVEDDSDTAELFSLLLSQARTQVRVAGTVREALEVLQSFEPDILITDIQLPDGDGYDLLKQIRSLQKNSRKILPAIAMTGYSTKLSERAYNEGALVSGFQKYMVKPLDIYELLNAIAELTR</sequence>